<sequence length="90" mass="10426">VGFTNVYPVYTDDSNSNLNCDLKEEFRDIPGRLTECRTYLASMTIGWIMALLFLFTTIYTIYLCVQREKIRNQFAQNENEKDRTGSPSPS</sequence>
<keyword evidence="1" id="KW-1133">Transmembrane helix</keyword>
<accession>A0A9N9N9I3</accession>
<keyword evidence="1" id="KW-0472">Membrane</keyword>
<proteinExistence type="predicted"/>
<keyword evidence="1" id="KW-0812">Transmembrane</keyword>
<protein>
    <submittedName>
        <fullName evidence="2">7801_t:CDS:1</fullName>
    </submittedName>
</protein>
<evidence type="ECO:0000256" key="1">
    <source>
        <dbReference type="SAM" id="Phobius"/>
    </source>
</evidence>
<gene>
    <name evidence="2" type="ORF">FCALED_LOCUS14047</name>
</gene>
<feature type="transmembrane region" description="Helical" evidence="1">
    <location>
        <begin position="45"/>
        <end position="65"/>
    </location>
</feature>
<reference evidence="2" key="1">
    <citation type="submission" date="2021-06" db="EMBL/GenBank/DDBJ databases">
        <authorList>
            <person name="Kallberg Y."/>
            <person name="Tangrot J."/>
            <person name="Rosling A."/>
        </authorList>
    </citation>
    <scope>NUCLEOTIDE SEQUENCE</scope>
    <source>
        <strain evidence="2">UK204</strain>
    </source>
</reference>
<keyword evidence="3" id="KW-1185">Reference proteome</keyword>
<feature type="non-terminal residue" evidence="2">
    <location>
        <position position="1"/>
    </location>
</feature>
<evidence type="ECO:0000313" key="2">
    <source>
        <dbReference type="EMBL" id="CAG8713518.1"/>
    </source>
</evidence>
<dbReference type="EMBL" id="CAJVPQ010009215">
    <property type="protein sequence ID" value="CAG8713518.1"/>
    <property type="molecule type" value="Genomic_DNA"/>
</dbReference>
<dbReference type="AlphaFoldDB" id="A0A9N9N9I3"/>
<dbReference type="Proteomes" id="UP000789570">
    <property type="component" value="Unassembled WGS sequence"/>
</dbReference>
<comment type="caution">
    <text evidence="2">The sequence shown here is derived from an EMBL/GenBank/DDBJ whole genome shotgun (WGS) entry which is preliminary data.</text>
</comment>
<organism evidence="2 3">
    <name type="scientific">Funneliformis caledonium</name>
    <dbReference type="NCBI Taxonomy" id="1117310"/>
    <lineage>
        <taxon>Eukaryota</taxon>
        <taxon>Fungi</taxon>
        <taxon>Fungi incertae sedis</taxon>
        <taxon>Mucoromycota</taxon>
        <taxon>Glomeromycotina</taxon>
        <taxon>Glomeromycetes</taxon>
        <taxon>Glomerales</taxon>
        <taxon>Glomeraceae</taxon>
        <taxon>Funneliformis</taxon>
    </lineage>
</organism>
<evidence type="ECO:0000313" key="3">
    <source>
        <dbReference type="Proteomes" id="UP000789570"/>
    </source>
</evidence>
<name>A0A9N9N9I3_9GLOM</name>
<dbReference type="OrthoDB" id="2341056at2759"/>